<dbReference type="Proteomes" id="UP000230828">
    <property type="component" value="Unassembled WGS sequence"/>
</dbReference>
<dbReference type="InterPro" id="IPR043722">
    <property type="entry name" value="DUF5663"/>
</dbReference>
<protein>
    <submittedName>
        <fullName evidence="1">Uncharacterized protein</fullName>
    </submittedName>
</protein>
<organism evidence="1 2">
    <name type="scientific">Candidatus Zambryskibacteria bacterium CG10_big_fil_rev_8_21_14_0_10_34_34</name>
    <dbReference type="NCBI Taxonomy" id="1975114"/>
    <lineage>
        <taxon>Bacteria</taxon>
        <taxon>Candidatus Zambryskiibacteriota</taxon>
    </lineage>
</organism>
<evidence type="ECO:0000313" key="2">
    <source>
        <dbReference type="Proteomes" id="UP000230828"/>
    </source>
</evidence>
<gene>
    <name evidence="1" type="ORF">COV33_00495</name>
</gene>
<reference evidence="1 2" key="1">
    <citation type="submission" date="2017-09" db="EMBL/GenBank/DDBJ databases">
        <title>Depth-based differentiation of microbial function through sediment-hosted aquifers and enrichment of novel symbionts in the deep terrestrial subsurface.</title>
        <authorList>
            <person name="Probst A.J."/>
            <person name="Ladd B."/>
            <person name="Jarett J.K."/>
            <person name="Geller-Mcgrath D.E."/>
            <person name="Sieber C.M."/>
            <person name="Emerson J.B."/>
            <person name="Anantharaman K."/>
            <person name="Thomas B.C."/>
            <person name="Malmstrom R."/>
            <person name="Stieglmeier M."/>
            <person name="Klingl A."/>
            <person name="Woyke T."/>
            <person name="Ryan C.M."/>
            <person name="Banfield J.F."/>
        </authorList>
    </citation>
    <scope>NUCLEOTIDE SEQUENCE [LARGE SCALE GENOMIC DNA]</scope>
    <source>
        <strain evidence="1">CG10_big_fil_rev_8_21_14_0_10_34_34</strain>
    </source>
</reference>
<proteinExistence type="predicted"/>
<sequence>MNEEFKIKIVKDFGLENMDSREQEQMIEKIGNMLFESVVERAVDIMDEDAMNEFDRTIDDAGNDYQKIISFLKSKVPDFDKIVSEELSRLKRATSGIFS</sequence>
<dbReference type="EMBL" id="PCXM01000011">
    <property type="protein sequence ID" value="PIR40304.1"/>
    <property type="molecule type" value="Genomic_DNA"/>
</dbReference>
<accession>A0A2H0R2P3</accession>
<evidence type="ECO:0000313" key="1">
    <source>
        <dbReference type="EMBL" id="PIR40304.1"/>
    </source>
</evidence>
<name>A0A2H0R2P3_9BACT</name>
<dbReference type="AlphaFoldDB" id="A0A2H0R2P3"/>
<comment type="caution">
    <text evidence="1">The sequence shown here is derived from an EMBL/GenBank/DDBJ whole genome shotgun (WGS) entry which is preliminary data.</text>
</comment>
<dbReference type="Pfam" id="PF18908">
    <property type="entry name" value="DUF5663"/>
    <property type="match status" value="1"/>
</dbReference>